<keyword evidence="4" id="KW-1185">Reference proteome</keyword>
<dbReference type="Pfam" id="PF00379">
    <property type="entry name" value="Chitin_bind_4"/>
    <property type="match status" value="1"/>
</dbReference>
<name>A0ABQ9JIP7_9CUCU</name>
<dbReference type="InterPro" id="IPR000618">
    <property type="entry name" value="Insect_cuticle"/>
</dbReference>
<dbReference type="PRINTS" id="PR00947">
    <property type="entry name" value="CUTICLE"/>
</dbReference>
<comment type="caution">
    <text evidence="3">The sequence shown here is derived from an EMBL/GenBank/DDBJ whole genome shotgun (WGS) entry which is preliminary data.</text>
</comment>
<evidence type="ECO:0000313" key="3">
    <source>
        <dbReference type="EMBL" id="KAJ8978091.1"/>
    </source>
</evidence>
<evidence type="ECO:0000313" key="4">
    <source>
        <dbReference type="Proteomes" id="UP001162164"/>
    </source>
</evidence>
<protein>
    <submittedName>
        <fullName evidence="3">Uncharacterized protein</fullName>
    </submittedName>
</protein>
<evidence type="ECO:0000256" key="1">
    <source>
        <dbReference type="ARBA" id="ARBA00022460"/>
    </source>
</evidence>
<gene>
    <name evidence="3" type="ORF">NQ317_004625</name>
</gene>
<dbReference type="PROSITE" id="PS51155">
    <property type="entry name" value="CHIT_BIND_RR_2"/>
    <property type="match status" value="1"/>
</dbReference>
<evidence type="ECO:0000256" key="2">
    <source>
        <dbReference type="PROSITE-ProRule" id="PRU00497"/>
    </source>
</evidence>
<dbReference type="InterPro" id="IPR050468">
    <property type="entry name" value="Cuticle_Struct_Prot"/>
</dbReference>
<organism evidence="3 4">
    <name type="scientific">Molorchus minor</name>
    <dbReference type="NCBI Taxonomy" id="1323400"/>
    <lineage>
        <taxon>Eukaryota</taxon>
        <taxon>Metazoa</taxon>
        <taxon>Ecdysozoa</taxon>
        <taxon>Arthropoda</taxon>
        <taxon>Hexapoda</taxon>
        <taxon>Insecta</taxon>
        <taxon>Pterygota</taxon>
        <taxon>Neoptera</taxon>
        <taxon>Endopterygota</taxon>
        <taxon>Coleoptera</taxon>
        <taxon>Polyphaga</taxon>
        <taxon>Cucujiformia</taxon>
        <taxon>Chrysomeloidea</taxon>
        <taxon>Cerambycidae</taxon>
        <taxon>Lamiinae</taxon>
        <taxon>Monochamini</taxon>
        <taxon>Molorchus</taxon>
    </lineage>
</organism>
<dbReference type="PANTHER" id="PTHR10380">
    <property type="entry name" value="CUTICLE PROTEIN"/>
    <property type="match status" value="1"/>
</dbReference>
<dbReference type="PANTHER" id="PTHR10380:SF241">
    <property type="entry name" value="CUTICULAR PROTEIN 47EG-RELATED"/>
    <property type="match status" value="1"/>
</dbReference>
<dbReference type="PROSITE" id="PS00233">
    <property type="entry name" value="CHIT_BIND_RR_1"/>
    <property type="match status" value="1"/>
</dbReference>
<sequence>MHNEAVLSMIYKQICKTELEQTLTVFIFQIIFFAILSCSLGQQYRPVPNTPGQIIRILSQTQDGPNPDGSYSWSYEAENGIVAREQGRLKAPETMEAQGDFKYTAPDGTPISLQYIANENGFQPSGAHLPTPPPIPEAILRSLEYNAAHPEEEQDRPFRRP</sequence>
<keyword evidence="1 2" id="KW-0193">Cuticle</keyword>
<dbReference type="Proteomes" id="UP001162164">
    <property type="component" value="Unassembled WGS sequence"/>
</dbReference>
<proteinExistence type="predicted"/>
<dbReference type="InterPro" id="IPR031311">
    <property type="entry name" value="CHIT_BIND_RR_consensus"/>
</dbReference>
<reference evidence="3" key="1">
    <citation type="journal article" date="2023" name="Insect Mol. Biol.">
        <title>Genome sequencing provides insights into the evolution of gene families encoding plant cell wall-degrading enzymes in longhorned beetles.</title>
        <authorList>
            <person name="Shin N.R."/>
            <person name="Okamura Y."/>
            <person name="Kirsch R."/>
            <person name="Pauchet Y."/>
        </authorList>
    </citation>
    <scope>NUCLEOTIDE SEQUENCE</scope>
    <source>
        <strain evidence="3">MMC_N1</strain>
    </source>
</reference>
<dbReference type="EMBL" id="JAPWTJ010000474">
    <property type="protein sequence ID" value="KAJ8978091.1"/>
    <property type="molecule type" value="Genomic_DNA"/>
</dbReference>
<accession>A0ABQ9JIP7</accession>